<proteinExistence type="predicted"/>
<evidence type="ECO:0008006" key="3">
    <source>
        <dbReference type="Google" id="ProtNLM"/>
    </source>
</evidence>
<organism evidence="1 2">
    <name type="scientific">Massilia aquatica</name>
    <dbReference type="NCBI Taxonomy" id="2609000"/>
    <lineage>
        <taxon>Bacteria</taxon>
        <taxon>Pseudomonadati</taxon>
        <taxon>Pseudomonadota</taxon>
        <taxon>Betaproteobacteria</taxon>
        <taxon>Burkholderiales</taxon>
        <taxon>Oxalobacteraceae</taxon>
        <taxon>Telluria group</taxon>
        <taxon>Massilia</taxon>
    </lineage>
</organism>
<gene>
    <name evidence="1" type="ORF">F1609_13355</name>
</gene>
<dbReference type="EMBL" id="VVIW01000006">
    <property type="protein sequence ID" value="NHZ41134.1"/>
    <property type="molecule type" value="Genomic_DNA"/>
</dbReference>
<dbReference type="SUPFAM" id="SSF48452">
    <property type="entry name" value="TPR-like"/>
    <property type="match status" value="1"/>
</dbReference>
<evidence type="ECO:0000313" key="2">
    <source>
        <dbReference type="Proteomes" id="UP000819052"/>
    </source>
</evidence>
<dbReference type="RefSeq" id="WP_167076917.1">
    <property type="nucleotide sequence ID" value="NZ_VVIW01000006.1"/>
</dbReference>
<name>A0ABX0MC48_9BURK</name>
<comment type="caution">
    <text evidence="1">The sequence shown here is derived from an EMBL/GenBank/DDBJ whole genome shotgun (WGS) entry which is preliminary data.</text>
</comment>
<dbReference type="InterPro" id="IPR011990">
    <property type="entry name" value="TPR-like_helical_dom_sf"/>
</dbReference>
<reference evidence="1 2" key="1">
    <citation type="submission" date="2019-09" db="EMBL/GenBank/DDBJ databases">
        <title>Taxonomy of Antarctic Massilia spp.: description of Massilia rubra sp. nov., Massilia aquatica sp. nov., Massilia mucilaginosa sp. nov., Massilia frigida sp. nov. isolated from streams, lakes and regoliths.</title>
        <authorList>
            <person name="Holochova P."/>
            <person name="Sedlacek I."/>
            <person name="Kralova S."/>
            <person name="Maslanova I."/>
            <person name="Busse H.-J."/>
            <person name="Stankova E."/>
            <person name="Vrbovska V."/>
            <person name="Kovarovic V."/>
            <person name="Bartak M."/>
            <person name="Svec P."/>
            <person name="Pantucek R."/>
        </authorList>
    </citation>
    <scope>NUCLEOTIDE SEQUENCE [LARGE SCALE GENOMIC DNA]</scope>
    <source>
        <strain evidence="1 2">CCM 8693</strain>
    </source>
</reference>
<keyword evidence="2" id="KW-1185">Reference proteome</keyword>
<protein>
    <recommendedName>
        <fullName evidence="3">Tetratricopeptide repeat protein</fullName>
    </recommendedName>
</protein>
<accession>A0ABX0MC48</accession>
<dbReference type="Proteomes" id="UP000819052">
    <property type="component" value="Unassembled WGS sequence"/>
</dbReference>
<dbReference type="Gene3D" id="1.25.40.10">
    <property type="entry name" value="Tetratricopeptide repeat domain"/>
    <property type="match status" value="1"/>
</dbReference>
<evidence type="ECO:0000313" key="1">
    <source>
        <dbReference type="EMBL" id="NHZ41134.1"/>
    </source>
</evidence>
<sequence length="188" mass="20827">MGKMESTRPKSELELASILKTAYDYACRKNYEKAIELCDWLVQDSSTEIAGRRERAAVKTLMGDVDGAIVDLQYVLEIDGLEPADFHALGILLFQNGSTIEAIERFGDAVKIGEAAKNYYYTNSSLLFRAEAKLKTCDFEGALSDVSGLPDGYKTYFSGTGMRSKEDIADEASAALERKAQSKFQFKK</sequence>